<comment type="caution">
    <text evidence="12">The sequence shown here is derived from an EMBL/GenBank/DDBJ whole genome shotgun (WGS) entry which is preliminary data.</text>
</comment>
<dbReference type="GO" id="GO:1902600">
    <property type="term" value="P:proton transmembrane transport"/>
    <property type="evidence" value="ECO:0007669"/>
    <property type="project" value="InterPro"/>
</dbReference>
<name>A0A401HBJ9_AERPX</name>
<evidence type="ECO:0000256" key="1">
    <source>
        <dbReference type="ARBA" id="ARBA00004141"/>
    </source>
</evidence>
<dbReference type="EMBL" id="BDMD01000110">
    <property type="protein sequence ID" value="GBF09815.1"/>
    <property type="molecule type" value="Genomic_DNA"/>
</dbReference>
<feature type="transmembrane region" description="Helical" evidence="10">
    <location>
        <begin position="77"/>
        <end position="97"/>
    </location>
</feature>
<dbReference type="GO" id="GO:0015297">
    <property type="term" value="F:antiporter activity"/>
    <property type="evidence" value="ECO:0007669"/>
    <property type="project" value="UniProtKB-KW"/>
</dbReference>
<feature type="transmembrane region" description="Helical" evidence="10">
    <location>
        <begin position="389"/>
        <end position="409"/>
    </location>
</feature>
<keyword evidence="9" id="KW-0739">Sodium transport</keyword>
<evidence type="ECO:0000313" key="12">
    <source>
        <dbReference type="EMBL" id="GBF09815.1"/>
    </source>
</evidence>
<dbReference type="Pfam" id="PF00999">
    <property type="entry name" value="Na_H_Exchanger"/>
    <property type="match status" value="1"/>
</dbReference>
<keyword evidence="8 10" id="KW-0472">Membrane</keyword>
<gene>
    <name evidence="12" type="ORF">apy_15400</name>
</gene>
<keyword evidence="5 10" id="KW-1133">Transmembrane helix</keyword>
<evidence type="ECO:0000256" key="10">
    <source>
        <dbReference type="SAM" id="Phobius"/>
    </source>
</evidence>
<feature type="domain" description="Cation/H+ exchanger transmembrane" evidence="11">
    <location>
        <begin position="66"/>
        <end position="403"/>
    </location>
</feature>
<feature type="transmembrane region" description="Helical" evidence="10">
    <location>
        <begin position="53"/>
        <end position="70"/>
    </location>
</feature>
<feature type="transmembrane region" description="Helical" evidence="10">
    <location>
        <begin position="324"/>
        <end position="348"/>
    </location>
</feature>
<dbReference type="GO" id="GO:0016020">
    <property type="term" value="C:membrane"/>
    <property type="evidence" value="ECO:0007669"/>
    <property type="project" value="UniProtKB-SubCell"/>
</dbReference>
<feature type="transmembrane region" description="Helical" evidence="10">
    <location>
        <begin position="247"/>
        <end position="265"/>
    </location>
</feature>
<dbReference type="Gene3D" id="1.20.1530.20">
    <property type="match status" value="1"/>
</dbReference>
<dbReference type="OrthoDB" id="71361at2157"/>
<evidence type="ECO:0000256" key="4">
    <source>
        <dbReference type="ARBA" id="ARBA00022692"/>
    </source>
</evidence>
<keyword evidence="3" id="KW-0050">Antiport</keyword>
<accession>A0A401HBJ9</accession>
<keyword evidence="7" id="KW-0406">Ion transport</keyword>
<dbReference type="InterPro" id="IPR006153">
    <property type="entry name" value="Cation/H_exchanger_TM"/>
</dbReference>
<proteinExistence type="predicted"/>
<feature type="transmembrane region" description="Helical" evidence="10">
    <location>
        <begin position="300"/>
        <end position="318"/>
    </location>
</feature>
<sequence>MGWLQDRINSARVNNLLTLAGTIAAVLIATYMFDLLAREGGHFYIGFIELEFEVEYDILVIVLVAFYILAATRIAHVIGLPPGVVEIIMGAILAFWGVKSTEVLTLLAAIGANLLLFMAGSEIDLALLRSILPQAVIVALVSALAPLALTALLHVYLGLSLTASLVILASLSATSVALTYLLLSSYRLVRSRLGQLALASAMLLDLSGMIMLNIATASISPSLAFYIVILLAALLLYPLLPRLGGAPFEAEIRLITMTVIILGFLSDFVGVHSVLTSFILGVIASETVRTRVQLREKLESLATGFFTPFFFIASGMSIDPGIPLHYVALALAGGVALALARTYTVYFYFRLTGSSRRSSLIAASSTAMLLTVTIIAASVSFQLGLIDSLMYSVLVWIVVGTILGSFALVKMR</sequence>
<reference evidence="12 13" key="1">
    <citation type="submission" date="2017-02" db="EMBL/GenBank/DDBJ databases">
        <title>isolation and characterization of a novel temperate virus Aeropyrum globular virus 1 infecting hyperthermophilic archaeon Aeropyrum.</title>
        <authorList>
            <person name="Yumiya M."/>
            <person name="Yoshida T."/>
            <person name="Sako Y."/>
        </authorList>
    </citation>
    <scope>NUCLEOTIDE SEQUENCE [LARGE SCALE GENOMIC DNA]</scope>
    <source>
        <strain evidence="12 13">YK1-12-2013</strain>
    </source>
</reference>
<keyword evidence="6" id="KW-0915">Sodium</keyword>
<feature type="transmembrane region" description="Helical" evidence="10">
    <location>
        <begin position="163"/>
        <end position="183"/>
    </location>
</feature>
<feature type="transmembrane region" description="Helical" evidence="10">
    <location>
        <begin position="12"/>
        <end position="33"/>
    </location>
</feature>
<comment type="subcellular location">
    <subcellularLocation>
        <location evidence="1">Membrane</location>
        <topology evidence="1">Multi-pass membrane protein</topology>
    </subcellularLocation>
</comment>
<dbReference type="AlphaFoldDB" id="A0A401HBJ9"/>
<dbReference type="PANTHER" id="PTHR43562">
    <property type="entry name" value="NAPA-TYPE SODIUM/HYDROGEN ANTIPORTER"/>
    <property type="match status" value="1"/>
</dbReference>
<evidence type="ECO:0000259" key="11">
    <source>
        <dbReference type="Pfam" id="PF00999"/>
    </source>
</evidence>
<dbReference type="InterPro" id="IPR038770">
    <property type="entry name" value="Na+/solute_symporter_sf"/>
</dbReference>
<evidence type="ECO:0000256" key="5">
    <source>
        <dbReference type="ARBA" id="ARBA00022989"/>
    </source>
</evidence>
<dbReference type="GO" id="GO:0006814">
    <property type="term" value="P:sodium ion transport"/>
    <property type="evidence" value="ECO:0007669"/>
    <property type="project" value="UniProtKB-KW"/>
</dbReference>
<evidence type="ECO:0000256" key="7">
    <source>
        <dbReference type="ARBA" id="ARBA00023065"/>
    </source>
</evidence>
<protein>
    <submittedName>
        <fullName evidence="12">Na(+)/H(+) antiporter</fullName>
    </submittedName>
</protein>
<feature type="transmembrane region" description="Helical" evidence="10">
    <location>
        <begin position="223"/>
        <end position="240"/>
    </location>
</feature>
<evidence type="ECO:0000313" key="13">
    <source>
        <dbReference type="Proteomes" id="UP000291213"/>
    </source>
</evidence>
<organism evidence="12 13">
    <name type="scientific">Aeropyrum pernix</name>
    <dbReference type="NCBI Taxonomy" id="56636"/>
    <lineage>
        <taxon>Archaea</taxon>
        <taxon>Thermoproteota</taxon>
        <taxon>Thermoprotei</taxon>
        <taxon>Desulfurococcales</taxon>
        <taxon>Desulfurococcaceae</taxon>
        <taxon>Aeropyrum</taxon>
    </lineage>
</organism>
<evidence type="ECO:0000256" key="2">
    <source>
        <dbReference type="ARBA" id="ARBA00022448"/>
    </source>
</evidence>
<dbReference type="Proteomes" id="UP000291213">
    <property type="component" value="Unassembled WGS sequence"/>
</dbReference>
<evidence type="ECO:0000256" key="3">
    <source>
        <dbReference type="ARBA" id="ARBA00022449"/>
    </source>
</evidence>
<feature type="transmembrane region" description="Helical" evidence="10">
    <location>
        <begin position="360"/>
        <end position="383"/>
    </location>
</feature>
<evidence type="ECO:0000256" key="9">
    <source>
        <dbReference type="ARBA" id="ARBA00023201"/>
    </source>
</evidence>
<feature type="transmembrane region" description="Helical" evidence="10">
    <location>
        <begin position="135"/>
        <end position="157"/>
    </location>
</feature>
<keyword evidence="4 10" id="KW-0812">Transmembrane</keyword>
<dbReference type="RefSeq" id="WP_131160735.1">
    <property type="nucleotide sequence ID" value="NZ_BDMD01000110.1"/>
</dbReference>
<evidence type="ECO:0000256" key="8">
    <source>
        <dbReference type="ARBA" id="ARBA00023136"/>
    </source>
</evidence>
<keyword evidence="2" id="KW-0813">Transport</keyword>
<evidence type="ECO:0000256" key="6">
    <source>
        <dbReference type="ARBA" id="ARBA00023053"/>
    </source>
</evidence>
<dbReference type="PANTHER" id="PTHR43562:SF3">
    <property type="entry name" value="SODIUM ION_PROTON EXCHANGER (EUROFUNG)"/>
    <property type="match status" value="1"/>
</dbReference>
<feature type="transmembrane region" description="Helical" evidence="10">
    <location>
        <begin position="103"/>
        <end position="123"/>
    </location>
</feature>